<dbReference type="Gene3D" id="3.40.720.10">
    <property type="entry name" value="Alkaline Phosphatase, subunit A"/>
    <property type="match status" value="1"/>
</dbReference>
<dbReference type="SUPFAM" id="SSF53649">
    <property type="entry name" value="Alkaline phosphatase-like"/>
    <property type="match status" value="1"/>
</dbReference>
<name>A0A1E7ZF73_9ALTE</name>
<dbReference type="Pfam" id="PF01663">
    <property type="entry name" value="Phosphodiest"/>
    <property type="match status" value="1"/>
</dbReference>
<organism evidence="2 3">
    <name type="scientific">Alteromonas confluentis</name>
    <dbReference type="NCBI Taxonomy" id="1656094"/>
    <lineage>
        <taxon>Bacteria</taxon>
        <taxon>Pseudomonadati</taxon>
        <taxon>Pseudomonadota</taxon>
        <taxon>Gammaproteobacteria</taxon>
        <taxon>Alteromonadales</taxon>
        <taxon>Alteromonadaceae</taxon>
        <taxon>Alteromonas/Salinimonas group</taxon>
        <taxon>Alteromonas</taxon>
    </lineage>
</organism>
<sequence length="410" mass="45445">MKTKGLWAALCVMFITGAVQAEEAGPNQTPYVVMISLDGFRHDYVEKHQAKRIGEIAKSGVRAEKMIPAYPSNTFPNHISLITGLLPVNHGIVNNAFYDKSRPAGDSYARYSMGKGYGDSTWLSGMPFWNLVEFNGIKAATYFWPESDARINGNLPSYHFHYSKYADYQNRVNQIVEWLSLPEVSRPHFIAGYFSLTDTIGHKYGPNARETYEAVQRMDGLIGQLYDRLQKLSVPVNLVIVSDHGMAEINDDAKIDVTKLGIPDDFVVEIRGAQTLIYGKPDTTKKQIDALKSQLANKADGRYTVMSDSRRDEVSMPVTSRTGDIMLELLPPAYFVGAKAHDGHGAHGFDNTLDDMGATFIAAGPAFKKGMTLPPMKNLEVFPGLAKVMKLEYVPQTDSGSKTFEQGLIK</sequence>
<accession>A0A1E7ZF73</accession>
<dbReference type="Gene3D" id="3.30.1360.180">
    <property type="match status" value="1"/>
</dbReference>
<evidence type="ECO:0000313" key="3">
    <source>
        <dbReference type="Proteomes" id="UP000175691"/>
    </source>
</evidence>
<feature type="chain" id="PRO_5009209869" evidence="1">
    <location>
        <begin position="22"/>
        <end position="410"/>
    </location>
</feature>
<dbReference type="CDD" id="cd16018">
    <property type="entry name" value="Enpp"/>
    <property type="match status" value="1"/>
</dbReference>
<dbReference type="Proteomes" id="UP000175691">
    <property type="component" value="Unassembled WGS sequence"/>
</dbReference>
<dbReference type="AlphaFoldDB" id="A0A1E7ZF73"/>
<dbReference type="InterPro" id="IPR017850">
    <property type="entry name" value="Alkaline_phosphatase_core_sf"/>
</dbReference>
<dbReference type="STRING" id="1656094.BFC18_04925"/>
<dbReference type="PANTHER" id="PTHR10151:SF120">
    <property type="entry name" value="BIS(5'-ADENOSYL)-TRIPHOSPHATASE"/>
    <property type="match status" value="1"/>
</dbReference>
<keyword evidence="3" id="KW-1185">Reference proteome</keyword>
<proteinExistence type="predicted"/>
<evidence type="ECO:0000313" key="2">
    <source>
        <dbReference type="EMBL" id="OFC72161.1"/>
    </source>
</evidence>
<dbReference type="InterPro" id="IPR002591">
    <property type="entry name" value="Phosphodiest/P_Trfase"/>
</dbReference>
<reference evidence="2 3" key="1">
    <citation type="submission" date="2016-08" db="EMBL/GenBank/DDBJ databases">
        <authorList>
            <person name="Seilhamer J.J."/>
        </authorList>
    </citation>
    <scope>NUCLEOTIDE SEQUENCE [LARGE SCALE GENOMIC DNA]</scope>
    <source>
        <strain evidence="2 3">KCTC 42603</strain>
    </source>
</reference>
<comment type="caution">
    <text evidence="2">The sequence shown here is derived from an EMBL/GenBank/DDBJ whole genome shotgun (WGS) entry which is preliminary data.</text>
</comment>
<feature type="signal peptide" evidence="1">
    <location>
        <begin position="1"/>
        <end position="21"/>
    </location>
</feature>
<protein>
    <submittedName>
        <fullName evidence="2">Phosphodiesterase</fullName>
    </submittedName>
</protein>
<keyword evidence="1" id="KW-0732">Signal</keyword>
<evidence type="ECO:0000256" key="1">
    <source>
        <dbReference type="SAM" id="SignalP"/>
    </source>
</evidence>
<dbReference type="EMBL" id="MDHN01000008">
    <property type="protein sequence ID" value="OFC72161.1"/>
    <property type="molecule type" value="Genomic_DNA"/>
</dbReference>
<dbReference type="PANTHER" id="PTHR10151">
    <property type="entry name" value="ECTONUCLEOTIDE PYROPHOSPHATASE/PHOSPHODIESTERASE"/>
    <property type="match status" value="1"/>
</dbReference>
<gene>
    <name evidence="2" type="ORF">BFC18_04925</name>
</gene>
<dbReference type="GO" id="GO:0016787">
    <property type="term" value="F:hydrolase activity"/>
    <property type="evidence" value="ECO:0007669"/>
    <property type="project" value="UniProtKB-ARBA"/>
</dbReference>